<dbReference type="EMBL" id="CP049257">
    <property type="protein sequence ID" value="QIG42933.1"/>
    <property type="molecule type" value="Genomic_DNA"/>
</dbReference>
<dbReference type="RefSeq" id="WP_165231447.1">
    <property type="nucleotide sequence ID" value="NZ_CP049257.1"/>
</dbReference>
<dbReference type="PANTHER" id="PTHR47756:SF2">
    <property type="entry name" value="BLL6612 PROTEIN"/>
    <property type="match status" value="1"/>
</dbReference>
<dbReference type="GO" id="GO:0003677">
    <property type="term" value="F:DNA binding"/>
    <property type="evidence" value="ECO:0007669"/>
    <property type="project" value="InterPro"/>
</dbReference>
<dbReference type="InterPro" id="IPR013325">
    <property type="entry name" value="RNA_pol_sigma_r2"/>
</dbReference>
<dbReference type="InterPro" id="IPR013324">
    <property type="entry name" value="RNA_pol_sigma_r3/r4-like"/>
</dbReference>
<organism evidence="8 9">
    <name type="scientific">Nocardioides anomalus</name>
    <dbReference type="NCBI Taxonomy" id="2712223"/>
    <lineage>
        <taxon>Bacteria</taxon>
        <taxon>Bacillati</taxon>
        <taxon>Actinomycetota</taxon>
        <taxon>Actinomycetes</taxon>
        <taxon>Propionibacteriales</taxon>
        <taxon>Nocardioidaceae</taxon>
        <taxon>Nocardioides</taxon>
    </lineage>
</organism>
<dbReference type="SUPFAM" id="SSF88946">
    <property type="entry name" value="Sigma2 domain of RNA polymerase sigma factors"/>
    <property type="match status" value="1"/>
</dbReference>
<dbReference type="Pfam" id="PF08281">
    <property type="entry name" value="Sigma70_r4_2"/>
    <property type="match status" value="1"/>
</dbReference>
<evidence type="ECO:0000256" key="4">
    <source>
        <dbReference type="ARBA" id="ARBA00023163"/>
    </source>
</evidence>
<evidence type="ECO:0000313" key="9">
    <source>
        <dbReference type="Proteomes" id="UP000502996"/>
    </source>
</evidence>
<evidence type="ECO:0000256" key="2">
    <source>
        <dbReference type="ARBA" id="ARBA00023015"/>
    </source>
</evidence>
<evidence type="ECO:0000256" key="3">
    <source>
        <dbReference type="ARBA" id="ARBA00023082"/>
    </source>
</evidence>
<comment type="similarity">
    <text evidence="1">Belongs to the sigma-70 factor family. ECF subfamily.</text>
</comment>
<dbReference type="GO" id="GO:0016987">
    <property type="term" value="F:sigma factor activity"/>
    <property type="evidence" value="ECO:0007669"/>
    <property type="project" value="UniProtKB-KW"/>
</dbReference>
<keyword evidence="4" id="KW-0804">Transcription</keyword>
<dbReference type="GO" id="GO:0006352">
    <property type="term" value="P:DNA-templated transcription initiation"/>
    <property type="evidence" value="ECO:0007669"/>
    <property type="project" value="InterPro"/>
</dbReference>
<evidence type="ECO:0000313" key="8">
    <source>
        <dbReference type="EMBL" id="QIG42933.1"/>
    </source>
</evidence>
<dbReference type="AlphaFoldDB" id="A0A6G6WCQ5"/>
<proteinExistence type="inferred from homology"/>
<reference evidence="8 9" key="1">
    <citation type="submission" date="2020-02" db="EMBL/GenBank/DDBJ databases">
        <title>Full genome sequence of Nocardioides sp. R-3366.</title>
        <authorList>
            <person name="Im W.-T."/>
        </authorList>
    </citation>
    <scope>NUCLEOTIDE SEQUENCE [LARGE SCALE GENOMIC DNA]</scope>
    <source>
        <strain evidence="8 9">R-3366</strain>
    </source>
</reference>
<evidence type="ECO:0000256" key="1">
    <source>
        <dbReference type="ARBA" id="ARBA00010641"/>
    </source>
</evidence>
<dbReference type="Gene3D" id="1.10.1740.10">
    <property type="match status" value="1"/>
</dbReference>
<feature type="domain" description="RNA polymerase sigma-70 region 2" evidence="5">
    <location>
        <begin position="14"/>
        <end position="76"/>
    </location>
</feature>
<keyword evidence="3" id="KW-0731">Sigma factor</keyword>
<dbReference type="InterPro" id="IPR007627">
    <property type="entry name" value="RNA_pol_sigma70_r2"/>
</dbReference>
<keyword evidence="2" id="KW-0805">Transcription regulation</keyword>
<evidence type="ECO:0000259" key="6">
    <source>
        <dbReference type="Pfam" id="PF08281"/>
    </source>
</evidence>
<dbReference type="InterPro" id="IPR046531">
    <property type="entry name" value="DUF6596"/>
</dbReference>
<dbReference type="Proteomes" id="UP000502996">
    <property type="component" value="Chromosome"/>
</dbReference>
<gene>
    <name evidence="8" type="ORF">G5V58_09300</name>
</gene>
<dbReference type="InterPro" id="IPR013249">
    <property type="entry name" value="RNA_pol_sigma70_r4_t2"/>
</dbReference>
<keyword evidence="9" id="KW-1185">Reference proteome</keyword>
<feature type="domain" description="DUF6596" evidence="7">
    <location>
        <begin position="179"/>
        <end position="269"/>
    </location>
</feature>
<sequence>MSKVEDVLAETVRTERLRIVAALIRTTRDWDLAEDSVADAAERALRTWPRDGVPRNPAAWLTTTAHRRALDVLRRAGVERAKLAQLPAPESPPDPPEERPVIEDDPLRLVFTCCHPALALEARVALTLKVVAGLSTADVGRMFLVSEATMSQRLLRAKRRIAHTGIPYRVPDEGDLPERLDGVLAVVYLVFTQGYAGAASPELADEAVRLGRLLVDLLPDEEEARGLLALMLAQHARRHARVVDGELVTLEDQDRSRWDLSAIGEAEALAPPPRGPYAVQAHLALVHDRAARAADTDWSRAVALYDLLPPTPVVTLNRAVAVGMALGPEAGLSALEAVADEPALRESHLLPAVRADLLQRLGRVAEARDELERAAALAPTAAERRQLLARTQFGVT</sequence>
<evidence type="ECO:0000259" key="5">
    <source>
        <dbReference type="Pfam" id="PF04542"/>
    </source>
</evidence>
<dbReference type="PANTHER" id="PTHR47756">
    <property type="entry name" value="BLL6612 PROTEIN-RELATED"/>
    <property type="match status" value="1"/>
</dbReference>
<dbReference type="KEGG" id="nano:G5V58_09300"/>
<name>A0A6G6WCQ5_9ACTN</name>
<dbReference type="Pfam" id="PF04542">
    <property type="entry name" value="Sigma70_r2"/>
    <property type="match status" value="1"/>
</dbReference>
<evidence type="ECO:0000259" key="7">
    <source>
        <dbReference type="Pfam" id="PF20239"/>
    </source>
</evidence>
<accession>A0A6G6WCQ5</accession>
<dbReference type="Pfam" id="PF20239">
    <property type="entry name" value="DUF6596"/>
    <property type="match status" value="1"/>
</dbReference>
<protein>
    <submittedName>
        <fullName evidence="8">RNA polymerase subunit sigma-24</fullName>
    </submittedName>
</protein>
<feature type="domain" description="RNA polymerase sigma factor 70 region 4 type 2" evidence="6">
    <location>
        <begin position="111"/>
        <end position="161"/>
    </location>
</feature>
<dbReference type="SUPFAM" id="SSF88659">
    <property type="entry name" value="Sigma3 and sigma4 domains of RNA polymerase sigma factors"/>
    <property type="match status" value="1"/>
</dbReference>